<gene>
    <name evidence="8" type="ORF">NDU88_001216</name>
</gene>
<dbReference type="PANTHER" id="PTHR37984">
    <property type="entry name" value="PROTEIN CBG26694"/>
    <property type="match status" value="1"/>
</dbReference>
<dbReference type="InterPro" id="IPR050951">
    <property type="entry name" value="Retrovirus_Pol_polyprotein"/>
</dbReference>
<dbReference type="AlphaFoldDB" id="A0AAV7Q5C9"/>
<evidence type="ECO:0000256" key="2">
    <source>
        <dbReference type="ARBA" id="ARBA00022695"/>
    </source>
</evidence>
<dbReference type="Proteomes" id="UP001066276">
    <property type="component" value="Chromosome 6"/>
</dbReference>
<name>A0AAV7Q5C9_PLEWA</name>
<organism evidence="8 9">
    <name type="scientific">Pleurodeles waltl</name>
    <name type="common">Iberian ribbed newt</name>
    <dbReference type="NCBI Taxonomy" id="8319"/>
    <lineage>
        <taxon>Eukaryota</taxon>
        <taxon>Metazoa</taxon>
        <taxon>Chordata</taxon>
        <taxon>Craniata</taxon>
        <taxon>Vertebrata</taxon>
        <taxon>Euteleostomi</taxon>
        <taxon>Amphibia</taxon>
        <taxon>Batrachia</taxon>
        <taxon>Caudata</taxon>
        <taxon>Salamandroidea</taxon>
        <taxon>Salamandridae</taxon>
        <taxon>Pleurodelinae</taxon>
        <taxon>Pleurodeles</taxon>
    </lineage>
</organism>
<evidence type="ECO:0000313" key="9">
    <source>
        <dbReference type="Proteomes" id="UP001066276"/>
    </source>
</evidence>
<evidence type="ECO:0000256" key="4">
    <source>
        <dbReference type="ARBA" id="ARBA00022759"/>
    </source>
</evidence>
<dbReference type="InterPro" id="IPR036875">
    <property type="entry name" value="Znf_CCHC_sf"/>
</dbReference>
<keyword evidence="5" id="KW-0862">Zinc</keyword>
<dbReference type="GO" id="GO:0004519">
    <property type="term" value="F:endonuclease activity"/>
    <property type="evidence" value="ECO:0007669"/>
    <property type="project" value="UniProtKB-KW"/>
</dbReference>
<keyword evidence="9" id="KW-1185">Reference proteome</keyword>
<evidence type="ECO:0000313" key="8">
    <source>
        <dbReference type="EMBL" id="KAJ1134769.1"/>
    </source>
</evidence>
<keyword evidence="5" id="KW-0863">Zinc-finger</keyword>
<dbReference type="PROSITE" id="PS50158">
    <property type="entry name" value="ZF_CCHC"/>
    <property type="match status" value="1"/>
</dbReference>
<dbReference type="SUPFAM" id="SSF57756">
    <property type="entry name" value="Retrovirus zinc finger-like domains"/>
    <property type="match status" value="1"/>
</dbReference>
<sequence>MNEGAKAVKVKHLKVKPKSSQTSRGARHSSPQALCFTIQGDRGERISFYFGSKLHMSNSKYCAAINQNCFKCGKRGHYAHVCKAGISTKGGTPQAIRKLENSYCDSKEENQVFMLSLIRPEWDGNMEISSMVVAQKRKAPLCVISVNNKDVKFLADSGSPFTLMNTTDFVTFDNIELHYSRINFFAYGGKRVEVLGKFEANLQYDEKCAVGPVYVVKDGTNLLGSDEQGELEIIFDANHPDVVLSKSETVC</sequence>
<evidence type="ECO:0000259" key="7">
    <source>
        <dbReference type="PROSITE" id="PS50158"/>
    </source>
</evidence>
<comment type="caution">
    <text evidence="8">The sequence shown here is derived from an EMBL/GenBank/DDBJ whole genome shotgun (WGS) entry which is preliminary data.</text>
</comment>
<proteinExistence type="predicted"/>
<feature type="compositionally biased region" description="Basic residues" evidence="6">
    <location>
        <begin position="8"/>
        <end position="17"/>
    </location>
</feature>
<keyword evidence="2" id="KW-0548">Nucleotidyltransferase</keyword>
<dbReference type="SUPFAM" id="SSF50630">
    <property type="entry name" value="Acid proteases"/>
    <property type="match status" value="1"/>
</dbReference>
<evidence type="ECO:0000256" key="1">
    <source>
        <dbReference type="ARBA" id="ARBA00022679"/>
    </source>
</evidence>
<evidence type="ECO:0000256" key="5">
    <source>
        <dbReference type="PROSITE-ProRule" id="PRU00047"/>
    </source>
</evidence>
<dbReference type="EMBL" id="JANPWB010000010">
    <property type="protein sequence ID" value="KAJ1134769.1"/>
    <property type="molecule type" value="Genomic_DNA"/>
</dbReference>
<protein>
    <recommendedName>
        <fullName evidence="7">CCHC-type domain-containing protein</fullName>
    </recommendedName>
</protein>
<reference evidence="8" key="1">
    <citation type="journal article" date="2022" name="bioRxiv">
        <title>Sequencing and chromosome-scale assembly of the giantPleurodeles waltlgenome.</title>
        <authorList>
            <person name="Brown T."/>
            <person name="Elewa A."/>
            <person name="Iarovenko S."/>
            <person name="Subramanian E."/>
            <person name="Araus A.J."/>
            <person name="Petzold A."/>
            <person name="Susuki M."/>
            <person name="Suzuki K.-i.T."/>
            <person name="Hayashi T."/>
            <person name="Toyoda A."/>
            <person name="Oliveira C."/>
            <person name="Osipova E."/>
            <person name="Leigh N.D."/>
            <person name="Simon A."/>
            <person name="Yun M.H."/>
        </authorList>
    </citation>
    <scope>NUCLEOTIDE SEQUENCE</scope>
    <source>
        <strain evidence="8">20211129_DDA</strain>
        <tissue evidence="8">Liver</tissue>
    </source>
</reference>
<dbReference type="GO" id="GO:0008270">
    <property type="term" value="F:zinc ion binding"/>
    <property type="evidence" value="ECO:0007669"/>
    <property type="project" value="UniProtKB-KW"/>
</dbReference>
<keyword evidence="4" id="KW-0378">Hydrolase</keyword>
<dbReference type="GO" id="GO:0016779">
    <property type="term" value="F:nucleotidyltransferase activity"/>
    <property type="evidence" value="ECO:0007669"/>
    <property type="project" value="UniProtKB-KW"/>
</dbReference>
<dbReference type="PANTHER" id="PTHR37984:SF5">
    <property type="entry name" value="PROTEIN NYNRIN-LIKE"/>
    <property type="match status" value="1"/>
</dbReference>
<dbReference type="InterPro" id="IPR001878">
    <property type="entry name" value="Znf_CCHC"/>
</dbReference>
<keyword evidence="4" id="KW-0255">Endonuclease</keyword>
<evidence type="ECO:0000256" key="6">
    <source>
        <dbReference type="SAM" id="MobiDB-lite"/>
    </source>
</evidence>
<dbReference type="InterPro" id="IPR021109">
    <property type="entry name" value="Peptidase_aspartic_dom_sf"/>
</dbReference>
<accession>A0AAV7Q5C9</accession>
<feature type="region of interest" description="Disordered" evidence="6">
    <location>
        <begin position="1"/>
        <end position="28"/>
    </location>
</feature>
<dbReference type="GO" id="GO:0003676">
    <property type="term" value="F:nucleic acid binding"/>
    <property type="evidence" value="ECO:0007669"/>
    <property type="project" value="InterPro"/>
</dbReference>
<keyword evidence="3" id="KW-0540">Nuclease</keyword>
<feature type="compositionally biased region" description="Polar residues" evidence="6">
    <location>
        <begin position="19"/>
        <end position="28"/>
    </location>
</feature>
<keyword evidence="1" id="KW-0808">Transferase</keyword>
<keyword evidence="5" id="KW-0479">Metal-binding</keyword>
<feature type="domain" description="CCHC-type" evidence="7">
    <location>
        <begin position="69"/>
        <end position="83"/>
    </location>
</feature>
<evidence type="ECO:0000256" key="3">
    <source>
        <dbReference type="ARBA" id="ARBA00022722"/>
    </source>
</evidence>